<dbReference type="PANTHER" id="PTHR42951">
    <property type="entry name" value="METALLO-BETA-LACTAMASE DOMAIN-CONTAINING"/>
    <property type="match status" value="1"/>
</dbReference>
<organism evidence="4 5">
    <name type="scientific">Sphingomonas tabacisoli</name>
    <dbReference type="NCBI Taxonomy" id="2249466"/>
    <lineage>
        <taxon>Bacteria</taxon>
        <taxon>Pseudomonadati</taxon>
        <taxon>Pseudomonadota</taxon>
        <taxon>Alphaproteobacteria</taxon>
        <taxon>Sphingomonadales</taxon>
        <taxon>Sphingomonadaceae</taxon>
        <taxon>Sphingomonas</taxon>
    </lineage>
</organism>
<comment type="caution">
    <text evidence="4">The sequence shown here is derived from an EMBL/GenBank/DDBJ whole genome shotgun (WGS) entry which is preliminary data.</text>
</comment>
<feature type="chain" id="PRO_5046597479" evidence="2">
    <location>
        <begin position="20"/>
        <end position="292"/>
    </location>
</feature>
<keyword evidence="5" id="KW-1185">Reference proteome</keyword>
<evidence type="ECO:0000313" key="5">
    <source>
        <dbReference type="Proteomes" id="UP001597115"/>
    </source>
</evidence>
<dbReference type="SUPFAM" id="SSF56281">
    <property type="entry name" value="Metallo-hydrolase/oxidoreductase"/>
    <property type="match status" value="1"/>
</dbReference>
<dbReference type="EMBL" id="JBHUDY010000001">
    <property type="protein sequence ID" value="MFD1611172.1"/>
    <property type="molecule type" value="Genomic_DNA"/>
</dbReference>
<feature type="signal peptide" evidence="2">
    <location>
        <begin position="1"/>
        <end position="19"/>
    </location>
</feature>
<dbReference type="Proteomes" id="UP001597115">
    <property type="component" value="Unassembled WGS sequence"/>
</dbReference>
<dbReference type="InterPro" id="IPR001279">
    <property type="entry name" value="Metallo-B-lactamas"/>
</dbReference>
<dbReference type="SMART" id="SM00849">
    <property type="entry name" value="Lactamase_B"/>
    <property type="match status" value="1"/>
</dbReference>
<keyword evidence="2" id="KW-0732">Signal</keyword>
<gene>
    <name evidence="4" type="ORF">ACFSCW_05080</name>
</gene>
<dbReference type="Pfam" id="PF00753">
    <property type="entry name" value="Lactamase_B"/>
    <property type="match status" value="1"/>
</dbReference>
<dbReference type="Gene3D" id="3.60.15.10">
    <property type="entry name" value="Ribonuclease Z/Hydroxyacylglutathione hydrolase-like"/>
    <property type="match status" value="1"/>
</dbReference>
<reference evidence="5" key="1">
    <citation type="journal article" date="2019" name="Int. J. Syst. Evol. Microbiol.">
        <title>The Global Catalogue of Microorganisms (GCM) 10K type strain sequencing project: providing services to taxonomists for standard genome sequencing and annotation.</title>
        <authorList>
            <consortium name="The Broad Institute Genomics Platform"/>
            <consortium name="The Broad Institute Genome Sequencing Center for Infectious Disease"/>
            <person name="Wu L."/>
            <person name="Ma J."/>
        </authorList>
    </citation>
    <scope>NUCLEOTIDE SEQUENCE [LARGE SCALE GENOMIC DNA]</scope>
    <source>
        <strain evidence="5">CGMCC 1.16275</strain>
    </source>
</reference>
<proteinExistence type="inferred from homology"/>
<evidence type="ECO:0000256" key="1">
    <source>
        <dbReference type="ARBA" id="ARBA00005250"/>
    </source>
</evidence>
<sequence>MIPGLLALALAAAAQPVVAAPAPVASAQPLQVRQIRPDCYMITGAGGNVTVWVSDHGLIFVDDKLGGAANFDNLVAAARSISKLPVLAVFNTHHHADHIGNNQRFIDANVMVIGADGLARRLAAMRPPADGNPGPASPNLQFTQDFSLVMMRGRVEAHHLTPGHTDGDSVILFPAAGVIAMGDLLVAATPTFDYPGGANIRGWIAALDSALKLKWDLAVPGHGDAPMTRSDVEAFRAKLATFLDRARAAVRTGVPRDRLIASIRTDDLGWTWNERSWLPARLDGLWTEAGGA</sequence>
<evidence type="ECO:0000256" key="2">
    <source>
        <dbReference type="SAM" id="SignalP"/>
    </source>
</evidence>
<evidence type="ECO:0000259" key="3">
    <source>
        <dbReference type="SMART" id="SM00849"/>
    </source>
</evidence>
<comment type="similarity">
    <text evidence="1">Belongs to the metallo-beta-lactamase superfamily. Class-B beta-lactamase family.</text>
</comment>
<accession>A0ABW4I0V6</accession>
<dbReference type="InterPro" id="IPR036866">
    <property type="entry name" value="RibonucZ/Hydroxyglut_hydro"/>
</dbReference>
<dbReference type="RefSeq" id="WP_380887539.1">
    <property type="nucleotide sequence ID" value="NZ_JBHUDY010000001.1"/>
</dbReference>
<evidence type="ECO:0000313" key="4">
    <source>
        <dbReference type="EMBL" id="MFD1611172.1"/>
    </source>
</evidence>
<feature type="domain" description="Metallo-beta-lactamase" evidence="3">
    <location>
        <begin position="46"/>
        <end position="222"/>
    </location>
</feature>
<dbReference type="InterPro" id="IPR050855">
    <property type="entry name" value="NDM-1-like"/>
</dbReference>
<dbReference type="CDD" id="cd16282">
    <property type="entry name" value="metallo-hydrolase-like_MBL-fold"/>
    <property type="match status" value="1"/>
</dbReference>
<name>A0ABW4I0V6_9SPHN</name>
<dbReference type="PANTHER" id="PTHR42951:SF4">
    <property type="entry name" value="ACYL-COENZYME A THIOESTERASE MBLAC2"/>
    <property type="match status" value="1"/>
</dbReference>
<protein>
    <submittedName>
        <fullName evidence="4">MBL fold metallo-hydrolase</fullName>
    </submittedName>
</protein>